<name>A0A2G1VD77_9GAMM</name>
<evidence type="ECO:0000259" key="5">
    <source>
        <dbReference type="PROSITE" id="PS50113"/>
    </source>
</evidence>
<dbReference type="EC" id="2.7.7.65" evidence="2"/>
<keyword evidence="8" id="KW-1185">Reference proteome</keyword>
<dbReference type="OrthoDB" id="9812260at2"/>
<evidence type="ECO:0000256" key="1">
    <source>
        <dbReference type="ARBA" id="ARBA00001946"/>
    </source>
</evidence>
<dbReference type="EMBL" id="NTFI01000005">
    <property type="protein sequence ID" value="PHQ24620.1"/>
    <property type="molecule type" value="Genomic_DNA"/>
</dbReference>
<dbReference type="InterPro" id="IPR029787">
    <property type="entry name" value="Nucleotide_cyclase"/>
</dbReference>
<feature type="domain" description="PAC" evidence="5">
    <location>
        <begin position="206"/>
        <end position="253"/>
    </location>
</feature>
<dbReference type="PANTHER" id="PTHR45138">
    <property type="entry name" value="REGULATORY COMPONENTS OF SENSORY TRANSDUCTION SYSTEM"/>
    <property type="match status" value="1"/>
</dbReference>
<dbReference type="InterPro" id="IPR000160">
    <property type="entry name" value="GGDEF_dom"/>
</dbReference>
<feature type="coiled-coil region" evidence="4">
    <location>
        <begin position="116"/>
        <end position="143"/>
    </location>
</feature>
<dbReference type="InterPro" id="IPR000014">
    <property type="entry name" value="PAS"/>
</dbReference>
<dbReference type="AlphaFoldDB" id="A0A2G1VD77"/>
<dbReference type="GO" id="GO:1902201">
    <property type="term" value="P:negative regulation of bacterial-type flagellum-dependent cell motility"/>
    <property type="evidence" value="ECO:0007669"/>
    <property type="project" value="TreeGrafter"/>
</dbReference>
<proteinExistence type="predicted"/>
<comment type="cofactor">
    <cofactor evidence="1">
        <name>Mg(2+)</name>
        <dbReference type="ChEBI" id="CHEBI:18420"/>
    </cofactor>
</comment>
<dbReference type="InterPro" id="IPR050469">
    <property type="entry name" value="Diguanylate_Cyclase"/>
</dbReference>
<dbReference type="GO" id="GO:0005886">
    <property type="term" value="C:plasma membrane"/>
    <property type="evidence" value="ECO:0007669"/>
    <property type="project" value="TreeGrafter"/>
</dbReference>
<dbReference type="GO" id="GO:0052621">
    <property type="term" value="F:diguanylate cyclase activity"/>
    <property type="evidence" value="ECO:0007669"/>
    <property type="project" value="UniProtKB-EC"/>
</dbReference>
<gene>
    <name evidence="7" type="ORF">CLH62_17170</name>
</gene>
<dbReference type="NCBIfam" id="TIGR00229">
    <property type="entry name" value="sensory_box"/>
    <property type="match status" value="1"/>
</dbReference>
<protein>
    <recommendedName>
        <fullName evidence="2">diguanylate cyclase</fullName>
        <ecNumber evidence="2">2.7.7.65</ecNumber>
    </recommendedName>
</protein>
<dbReference type="CDD" id="cd01949">
    <property type="entry name" value="GGDEF"/>
    <property type="match status" value="1"/>
</dbReference>
<dbReference type="InterPro" id="IPR001610">
    <property type="entry name" value="PAC"/>
</dbReference>
<evidence type="ECO:0000256" key="2">
    <source>
        <dbReference type="ARBA" id="ARBA00012528"/>
    </source>
</evidence>
<dbReference type="SMART" id="SM00267">
    <property type="entry name" value="GGDEF"/>
    <property type="match status" value="1"/>
</dbReference>
<comment type="caution">
    <text evidence="7">The sequence shown here is derived from an EMBL/GenBank/DDBJ whole genome shotgun (WGS) entry which is preliminary data.</text>
</comment>
<accession>A0A2G1VD77</accession>
<sequence length="417" mass="47287">MNPENLKWMINAIPDAAILVNQEQQIVAANLKAADLFDRTTESLEDAPLDILIPESSVKSHHDHVRRYFSQPQQRPMGTGLRFHGQREDSSTFPVDIMLSQFRVESLDYTLAVIRDDSERAEVQAMQEKLQSANARLARAQEVGGLAWWETNLETGQLIWSTTVPQLLGLQPDEKPSFPAAQSMCVPEDRLQFDAFHGHWGAISARTVCYRIRKKEGEIRWIEETVHQEADHIVIGVMRDITDQKNLEEKLRTESVTDELTGLFNRKQFNQDLNSRYSSFIRSGIISSIVMYDFDHFKNINDVYGHAMGDEVLKQAASLVVDQLRPSDNAYRLGGEEFAILLNGTDTDDAKTFAERIRKSVEAARFKIDDVRTCATISLGIAKFRSDDRCFEDALKRADGALYRSKANARNNVSTCD</sequence>
<dbReference type="SUPFAM" id="SSF55785">
    <property type="entry name" value="PYP-like sensor domain (PAS domain)"/>
    <property type="match status" value="2"/>
</dbReference>
<dbReference type="Pfam" id="PF08447">
    <property type="entry name" value="PAS_3"/>
    <property type="match status" value="1"/>
</dbReference>
<comment type="catalytic activity">
    <reaction evidence="3">
        <text>2 GTP = 3',3'-c-di-GMP + 2 diphosphate</text>
        <dbReference type="Rhea" id="RHEA:24898"/>
        <dbReference type="ChEBI" id="CHEBI:33019"/>
        <dbReference type="ChEBI" id="CHEBI:37565"/>
        <dbReference type="ChEBI" id="CHEBI:58805"/>
        <dbReference type="EC" id="2.7.7.65"/>
    </reaction>
</comment>
<dbReference type="SUPFAM" id="SSF55073">
    <property type="entry name" value="Nucleotide cyclase"/>
    <property type="match status" value="1"/>
</dbReference>
<keyword evidence="4" id="KW-0175">Coiled coil</keyword>
<dbReference type="InterPro" id="IPR035965">
    <property type="entry name" value="PAS-like_dom_sf"/>
</dbReference>
<dbReference type="Pfam" id="PF13426">
    <property type="entry name" value="PAS_9"/>
    <property type="match status" value="1"/>
</dbReference>
<dbReference type="PROSITE" id="PS50113">
    <property type="entry name" value="PAC"/>
    <property type="match status" value="1"/>
</dbReference>
<dbReference type="Gene3D" id="3.30.70.270">
    <property type="match status" value="1"/>
</dbReference>
<feature type="domain" description="GGDEF" evidence="6">
    <location>
        <begin position="285"/>
        <end position="417"/>
    </location>
</feature>
<dbReference type="Proteomes" id="UP000229044">
    <property type="component" value="Unassembled WGS sequence"/>
</dbReference>
<dbReference type="NCBIfam" id="TIGR00254">
    <property type="entry name" value="GGDEF"/>
    <property type="match status" value="1"/>
</dbReference>
<dbReference type="FunFam" id="3.30.70.270:FF:000001">
    <property type="entry name" value="Diguanylate cyclase domain protein"/>
    <property type="match status" value="1"/>
</dbReference>
<dbReference type="CDD" id="cd00130">
    <property type="entry name" value="PAS"/>
    <property type="match status" value="2"/>
</dbReference>
<reference evidence="7 8" key="1">
    <citation type="submission" date="2017-09" db="EMBL/GenBank/DDBJ databases">
        <title>The draft genome sequences of Marinobacter guineae M3B.</title>
        <authorList>
            <person name="Cao J."/>
        </authorList>
    </citation>
    <scope>NUCLEOTIDE SEQUENCE [LARGE SCALE GENOMIC DNA]</scope>
    <source>
        <strain evidence="7 8">M3B</strain>
    </source>
</reference>
<evidence type="ECO:0000313" key="7">
    <source>
        <dbReference type="EMBL" id="PHQ24620.1"/>
    </source>
</evidence>
<dbReference type="PANTHER" id="PTHR45138:SF9">
    <property type="entry name" value="DIGUANYLATE CYCLASE DGCM-RELATED"/>
    <property type="match status" value="1"/>
</dbReference>
<evidence type="ECO:0000259" key="6">
    <source>
        <dbReference type="PROSITE" id="PS50887"/>
    </source>
</evidence>
<dbReference type="SMART" id="SM00091">
    <property type="entry name" value="PAS"/>
    <property type="match status" value="2"/>
</dbReference>
<dbReference type="InterPro" id="IPR043128">
    <property type="entry name" value="Rev_trsase/Diguanyl_cyclase"/>
</dbReference>
<dbReference type="Gene3D" id="3.30.450.20">
    <property type="entry name" value="PAS domain"/>
    <property type="match status" value="2"/>
</dbReference>
<dbReference type="SMART" id="SM00086">
    <property type="entry name" value="PAC"/>
    <property type="match status" value="1"/>
</dbReference>
<dbReference type="InterPro" id="IPR013655">
    <property type="entry name" value="PAS_fold_3"/>
</dbReference>
<evidence type="ECO:0000313" key="8">
    <source>
        <dbReference type="Proteomes" id="UP000229044"/>
    </source>
</evidence>
<dbReference type="RefSeq" id="WP_099619396.1">
    <property type="nucleotide sequence ID" value="NZ_KZ319341.1"/>
</dbReference>
<dbReference type="InterPro" id="IPR000700">
    <property type="entry name" value="PAS-assoc_C"/>
</dbReference>
<dbReference type="Pfam" id="PF00990">
    <property type="entry name" value="GGDEF"/>
    <property type="match status" value="1"/>
</dbReference>
<evidence type="ECO:0000256" key="3">
    <source>
        <dbReference type="ARBA" id="ARBA00034247"/>
    </source>
</evidence>
<evidence type="ECO:0000256" key="4">
    <source>
        <dbReference type="SAM" id="Coils"/>
    </source>
</evidence>
<organism evidence="7 8">
    <name type="scientific">Marinobacter guineae</name>
    <dbReference type="NCBI Taxonomy" id="432303"/>
    <lineage>
        <taxon>Bacteria</taxon>
        <taxon>Pseudomonadati</taxon>
        <taxon>Pseudomonadota</taxon>
        <taxon>Gammaproteobacteria</taxon>
        <taxon>Pseudomonadales</taxon>
        <taxon>Marinobacteraceae</taxon>
        <taxon>Marinobacter</taxon>
    </lineage>
</organism>
<dbReference type="GO" id="GO:0043709">
    <property type="term" value="P:cell adhesion involved in single-species biofilm formation"/>
    <property type="evidence" value="ECO:0007669"/>
    <property type="project" value="TreeGrafter"/>
</dbReference>
<dbReference type="PROSITE" id="PS50887">
    <property type="entry name" value="GGDEF"/>
    <property type="match status" value="1"/>
</dbReference>